<feature type="transmembrane region" description="Helical" evidence="8">
    <location>
        <begin position="91"/>
        <end position="119"/>
    </location>
</feature>
<evidence type="ECO:0000256" key="2">
    <source>
        <dbReference type="ARBA" id="ARBA00004687"/>
    </source>
</evidence>
<feature type="transmembrane region" description="Helical" evidence="8">
    <location>
        <begin position="60"/>
        <end position="79"/>
    </location>
</feature>
<name>A0A1Y2FJ44_9FUNG</name>
<keyword evidence="3" id="KW-0337">GPI-anchor biosynthesis</keyword>
<reference evidence="9 10" key="1">
    <citation type="submission" date="2016-08" db="EMBL/GenBank/DDBJ databases">
        <title>A Parts List for Fungal Cellulosomes Revealed by Comparative Genomics.</title>
        <authorList>
            <consortium name="DOE Joint Genome Institute"/>
            <person name="Haitjema C.H."/>
            <person name="Gilmore S.P."/>
            <person name="Henske J.K."/>
            <person name="Solomon K.V."/>
            <person name="De Groot R."/>
            <person name="Kuo A."/>
            <person name="Mondo S.J."/>
            <person name="Salamov A.A."/>
            <person name="Labutti K."/>
            <person name="Zhao Z."/>
            <person name="Chiniquy J."/>
            <person name="Barry K."/>
            <person name="Brewer H.M."/>
            <person name="Purvine S.O."/>
            <person name="Wright A.T."/>
            <person name="Boxma B."/>
            <person name="Van Alen T."/>
            <person name="Hackstein J.H."/>
            <person name="Baker S.E."/>
            <person name="Grigoriev I.V."/>
            <person name="O'Malley M.A."/>
        </authorList>
    </citation>
    <scope>NUCLEOTIDE SEQUENCE [LARGE SCALE GENOMIC DNA]</scope>
    <source>
        <strain evidence="9 10">G1</strain>
    </source>
</reference>
<evidence type="ECO:0000256" key="7">
    <source>
        <dbReference type="ARBA" id="ARBA00023136"/>
    </source>
</evidence>
<keyword evidence="6 8" id="KW-1133">Transmembrane helix</keyword>
<keyword evidence="4 8" id="KW-0812">Transmembrane</keyword>
<dbReference type="EMBL" id="MCOG01000006">
    <property type="protein sequence ID" value="ORY83971.1"/>
    <property type="molecule type" value="Genomic_DNA"/>
</dbReference>
<dbReference type="Proteomes" id="UP000193920">
    <property type="component" value="Unassembled WGS sequence"/>
</dbReference>
<keyword evidence="10" id="KW-1185">Reference proteome</keyword>
<dbReference type="Pfam" id="PF06699">
    <property type="entry name" value="PIG-F"/>
    <property type="match status" value="1"/>
</dbReference>
<organism evidence="9 10">
    <name type="scientific">Neocallimastix californiae</name>
    <dbReference type="NCBI Taxonomy" id="1754190"/>
    <lineage>
        <taxon>Eukaryota</taxon>
        <taxon>Fungi</taxon>
        <taxon>Fungi incertae sedis</taxon>
        <taxon>Chytridiomycota</taxon>
        <taxon>Chytridiomycota incertae sedis</taxon>
        <taxon>Neocallimastigomycetes</taxon>
        <taxon>Neocallimastigales</taxon>
        <taxon>Neocallimastigaceae</taxon>
        <taxon>Neocallimastix</taxon>
    </lineage>
</organism>
<comment type="caution">
    <text evidence="9">The sequence shown here is derived from an EMBL/GenBank/DDBJ whole genome shotgun (WGS) entry which is preliminary data.</text>
</comment>
<sequence>MINRAKQFKYLKRQGKNKQQSDFQSIKSKFDLPTLVGLPITSLTLFIFSKEEIIKCPVFTIFTAFFLTLISRTGLMYYANYKRKASSRKQLVTILNSLCITLVFAFVMLFFCLLAKISLKDKFLELFSSSLFVAFLAMYPTAFVVGADFEVWTKVFSPIDIFKCNRDEMSVGAPLLGTIISAWLSVLSIPINWHKWWQPFPISTVLFSIFGNVIGSIFGILFYLVKRDSAPISPISNQESISSVSLKKEC</sequence>
<gene>
    <name evidence="9" type="ORF">LY90DRAFT_663678</name>
</gene>
<proteinExistence type="predicted"/>
<feature type="transmembrane region" description="Helical" evidence="8">
    <location>
        <begin position="131"/>
        <end position="152"/>
    </location>
</feature>
<comment type="pathway">
    <text evidence="2">Glycolipid biosynthesis; glycosylphosphatidylinositol-anchor biosynthesis.</text>
</comment>
<feature type="transmembrane region" description="Helical" evidence="8">
    <location>
        <begin position="30"/>
        <end position="48"/>
    </location>
</feature>
<evidence type="ECO:0000313" key="10">
    <source>
        <dbReference type="Proteomes" id="UP000193920"/>
    </source>
</evidence>
<evidence type="ECO:0000256" key="3">
    <source>
        <dbReference type="ARBA" id="ARBA00022502"/>
    </source>
</evidence>
<dbReference type="GO" id="GO:0006506">
    <property type="term" value="P:GPI anchor biosynthetic process"/>
    <property type="evidence" value="ECO:0007669"/>
    <property type="project" value="UniProtKB-UniPathway"/>
</dbReference>
<evidence type="ECO:0008006" key="11">
    <source>
        <dbReference type="Google" id="ProtNLM"/>
    </source>
</evidence>
<keyword evidence="5" id="KW-0256">Endoplasmic reticulum</keyword>
<evidence type="ECO:0000256" key="4">
    <source>
        <dbReference type="ARBA" id="ARBA00022692"/>
    </source>
</evidence>
<dbReference type="InterPro" id="IPR009580">
    <property type="entry name" value="GPI_biosynthesis_protein_Pig-F"/>
</dbReference>
<accession>A0A1Y2FJ44</accession>
<evidence type="ECO:0000313" key="9">
    <source>
        <dbReference type="EMBL" id="ORY83971.1"/>
    </source>
</evidence>
<evidence type="ECO:0000256" key="6">
    <source>
        <dbReference type="ARBA" id="ARBA00022989"/>
    </source>
</evidence>
<dbReference type="OrthoDB" id="17366at2759"/>
<dbReference type="AlphaFoldDB" id="A0A1Y2FJ44"/>
<comment type="subcellular location">
    <subcellularLocation>
        <location evidence="1">Endoplasmic reticulum membrane</location>
        <topology evidence="1">Multi-pass membrane protein</topology>
    </subcellularLocation>
</comment>
<evidence type="ECO:0000256" key="5">
    <source>
        <dbReference type="ARBA" id="ARBA00022824"/>
    </source>
</evidence>
<dbReference type="GO" id="GO:0005789">
    <property type="term" value="C:endoplasmic reticulum membrane"/>
    <property type="evidence" value="ECO:0007669"/>
    <property type="project" value="UniProtKB-SubCell"/>
</dbReference>
<feature type="transmembrane region" description="Helical" evidence="8">
    <location>
        <begin position="205"/>
        <end position="225"/>
    </location>
</feature>
<dbReference type="STRING" id="1754190.A0A1Y2FJ44"/>
<dbReference type="UniPathway" id="UPA00196"/>
<evidence type="ECO:0000256" key="8">
    <source>
        <dbReference type="SAM" id="Phobius"/>
    </source>
</evidence>
<evidence type="ECO:0000256" key="1">
    <source>
        <dbReference type="ARBA" id="ARBA00004477"/>
    </source>
</evidence>
<feature type="transmembrane region" description="Helical" evidence="8">
    <location>
        <begin position="173"/>
        <end position="193"/>
    </location>
</feature>
<protein>
    <recommendedName>
        <fullName evidence="11">PIG-F-domain-containing protein</fullName>
    </recommendedName>
</protein>
<keyword evidence="7 8" id="KW-0472">Membrane</keyword>